<evidence type="ECO:0000313" key="2">
    <source>
        <dbReference type="EMBL" id="AEE50836.1"/>
    </source>
</evidence>
<feature type="chain" id="PRO_5003310693" evidence="1">
    <location>
        <begin position="23"/>
        <end position="403"/>
    </location>
</feature>
<keyword evidence="2" id="KW-0167">Capsid protein</keyword>
<name>F4L5H2_HALH1</name>
<dbReference type="AlphaFoldDB" id="F4L5H2"/>
<sequence>MKKQFLPALIGVALLSPALLCAQVTTPASLRLLPPDKETYHELEVNINAKDLKAFRTSRGLKLGTIPKKMSFDKQPLTAETMKLRGKTSLKFRRKSYRVELDDDFNFATNYGNKPLNDFHLLSLTMDRGYYGNRLAFDCLEEAGVFKLYRAYTELKINGQSEGLYGLIQRPEDYAIKDLGAPYVLRRSAVDFVIADYKSAKDQTPGKKIRYDKVYEELIAASKNLEGQAQFDFFRTHLDLDAYCTWLALNHWFQNGDYTDELLFYVMPDVEPTRFGIIPWDFDDVFATAPHEDWPRRNAALGDKLLFSSEVSLDRSIANNPLLYTFYLQKMKALLLLFPEEKLRSMFGEIYQDLYPYFKRPAVLEMSQYDRQKKTDLVRLEQQMNESFQFLLKRRGDLLKVVE</sequence>
<keyword evidence="2" id="KW-0946">Virion</keyword>
<reference evidence="2 3" key="1">
    <citation type="journal article" date="2011" name="Stand. Genomic Sci.">
        <title>Complete genome sequence of Haliscomenobacter hydrossis type strain (O).</title>
        <authorList>
            <consortium name="US DOE Joint Genome Institute (JGI-PGF)"/>
            <person name="Daligault H."/>
            <person name="Lapidus A."/>
            <person name="Zeytun A."/>
            <person name="Nolan M."/>
            <person name="Lucas S."/>
            <person name="Del Rio T.G."/>
            <person name="Tice H."/>
            <person name="Cheng J.F."/>
            <person name="Tapia R."/>
            <person name="Han C."/>
            <person name="Goodwin L."/>
            <person name="Pitluck S."/>
            <person name="Liolios K."/>
            <person name="Pagani I."/>
            <person name="Ivanova N."/>
            <person name="Huntemann M."/>
            <person name="Mavromatis K."/>
            <person name="Mikhailova N."/>
            <person name="Pati A."/>
            <person name="Chen A."/>
            <person name="Palaniappan K."/>
            <person name="Land M."/>
            <person name="Hauser L."/>
            <person name="Brambilla E.M."/>
            <person name="Rohde M."/>
            <person name="Verbarg S."/>
            <person name="Goker M."/>
            <person name="Bristow J."/>
            <person name="Eisen J.A."/>
            <person name="Markowitz V."/>
            <person name="Hugenholtz P."/>
            <person name="Kyrpides N.C."/>
            <person name="Klenk H.P."/>
            <person name="Woyke T."/>
        </authorList>
    </citation>
    <scope>NUCLEOTIDE SEQUENCE [LARGE SCALE GENOMIC DNA]</scope>
    <source>
        <strain evidence="3">ATCC 27775 / DSM 1100 / LMG 10767 / O</strain>
    </source>
</reference>
<dbReference type="OrthoDB" id="9803752at2"/>
<dbReference type="eggNOG" id="COG5337">
    <property type="taxonomic scope" value="Bacteria"/>
</dbReference>
<dbReference type="KEGG" id="hhy:Halhy_2972"/>
<feature type="signal peptide" evidence="1">
    <location>
        <begin position="1"/>
        <end position="22"/>
    </location>
</feature>
<keyword evidence="1" id="KW-0732">Signal</keyword>
<dbReference type="EMBL" id="CP002691">
    <property type="protein sequence ID" value="AEE50836.1"/>
    <property type="molecule type" value="Genomic_DNA"/>
</dbReference>
<dbReference type="HOGENOM" id="CLU_682896_0_0_10"/>
<keyword evidence="3" id="KW-1185">Reference proteome</keyword>
<dbReference type="PANTHER" id="PTHR40050">
    <property type="entry name" value="INNER SPORE COAT PROTEIN H"/>
    <property type="match status" value="1"/>
</dbReference>
<dbReference type="InterPro" id="IPR014867">
    <property type="entry name" value="Spore_coat_CotH_CotH2/3/7"/>
</dbReference>
<dbReference type="RefSeq" id="WP_013765379.1">
    <property type="nucleotide sequence ID" value="NC_015510.1"/>
</dbReference>
<evidence type="ECO:0000256" key="1">
    <source>
        <dbReference type="SAM" id="SignalP"/>
    </source>
</evidence>
<proteinExistence type="predicted"/>
<accession>F4L5H2</accession>
<protein>
    <submittedName>
        <fullName evidence="2">Spore coat protein CotH</fullName>
    </submittedName>
</protein>
<gene>
    <name evidence="2" type="ordered locus">Halhy_2972</name>
</gene>
<dbReference type="PANTHER" id="PTHR40050:SF1">
    <property type="entry name" value="INNER SPORE COAT PROTEIN H"/>
    <property type="match status" value="1"/>
</dbReference>
<evidence type="ECO:0000313" key="3">
    <source>
        <dbReference type="Proteomes" id="UP000008461"/>
    </source>
</evidence>
<dbReference type="Pfam" id="PF08757">
    <property type="entry name" value="CotH"/>
    <property type="match status" value="1"/>
</dbReference>
<organism evidence="2 3">
    <name type="scientific">Haliscomenobacter hydrossis (strain ATCC 27775 / DSM 1100 / LMG 10767 / O)</name>
    <dbReference type="NCBI Taxonomy" id="760192"/>
    <lineage>
        <taxon>Bacteria</taxon>
        <taxon>Pseudomonadati</taxon>
        <taxon>Bacteroidota</taxon>
        <taxon>Saprospiria</taxon>
        <taxon>Saprospirales</taxon>
        <taxon>Haliscomenobacteraceae</taxon>
        <taxon>Haliscomenobacter</taxon>
    </lineage>
</organism>
<dbReference type="Proteomes" id="UP000008461">
    <property type="component" value="Chromosome"/>
</dbReference>
<reference key="2">
    <citation type="submission" date="2011-04" db="EMBL/GenBank/DDBJ databases">
        <title>Complete sequence of chromosome of Haliscomenobacter hydrossis DSM 1100.</title>
        <authorList>
            <consortium name="US DOE Joint Genome Institute (JGI-PGF)"/>
            <person name="Lucas S."/>
            <person name="Han J."/>
            <person name="Lapidus A."/>
            <person name="Bruce D."/>
            <person name="Goodwin L."/>
            <person name="Pitluck S."/>
            <person name="Peters L."/>
            <person name="Kyrpides N."/>
            <person name="Mavromatis K."/>
            <person name="Ivanova N."/>
            <person name="Ovchinnikova G."/>
            <person name="Pagani I."/>
            <person name="Daligault H."/>
            <person name="Detter J.C."/>
            <person name="Han C."/>
            <person name="Land M."/>
            <person name="Hauser L."/>
            <person name="Markowitz V."/>
            <person name="Cheng J.-F."/>
            <person name="Hugenholtz P."/>
            <person name="Woyke T."/>
            <person name="Wu D."/>
            <person name="Verbarg S."/>
            <person name="Frueling A."/>
            <person name="Brambilla E."/>
            <person name="Klenk H.-P."/>
            <person name="Eisen J.A."/>
        </authorList>
    </citation>
    <scope>NUCLEOTIDE SEQUENCE</scope>
    <source>
        <strain>DSM 1100</strain>
    </source>
</reference>